<dbReference type="SMART" id="SM00065">
    <property type="entry name" value="GAF"/>
    <property type="match status" value="2"/>
</dbReference>
<dbReference type="SUPFAM" id="SSF55785">
    <property type="entry name" value="PYP-like sensor domain (PAS domain)"/>
    <property type="match status" value="1"/>
</dbReference>
<dbReference type="Pfam" id="PF13426">
    <property type="entry name" value="PAS_9"/>
    <property type="match status" value="1"/>
</dbReference>
<evidence type="ECO:0000259" key="3">
    <source>
        <dbReference type="PROSITE" id="PS51832"/>
    </source>
</evidence>
<dbReference type="InterPro" id="IPR037522">
    <property type="entry name" value="HD_GYP_dom"/>
</dbReference>
<name>A0A0F3GP77_9BACT</name>
<comment type="caution">
    <text evidence="4">The sequence shown here is derived from an EMBL/GenBank/DDBJ whole genome shotgun (WGS) entry which is preliminary data.</text>
</comment>
<keyword evidence="5" id="KW-1185">Reference proteome</keyword>
<feature type="domain" description="HD-GYP" evidence="3">
    <location>
        <begin position="851"/>
        <end position="1042"/>
    </location>
</feature>
<dbReference type="Gene3D" id="3.30.450.40">
    <property type="match status" value="2"/>
</dbReference>
<reference evidence="4 5" key="1">
    <citation type="submission" date="2015-02" db="EMBL/GenBank/DDBJ databases">
        <title>Single-cell genomics of uncultivated deep-branching MTB reveals a conserved set of magnetosome genes.</title>
        <authorList>
            <person name="Kolinko S."/>
            <person name="Richter M."/>
            <person name="Glockner F.O."/>
            <person name="Brachmann A."/>
            <person name="Schuler D."/>
        </authorList>
    </citation>
    <scope>NUCLEOTIDE SEQUENCE [LARGE SCALE GENOMIC DNA]</scope>
    <source>
        <strain evidence="4">TM-1</strain>
    </source>
</reference>
<dbReference type="PROSITE" id="PS51832">
    <property type="entry name" value="HD_GYP"/>
    <property type="match status" value="1"/>
</dbReference>
<dbReference type="InterPro" id="IPR035965">
    <property type="entry name" value="PAS-like_dom_sf"/>
</dbReference>
<dbReference type="SUPFAM" id="SSF109604">
    <property type="entry name" value="HD-domain/PDEase-like"/>
    <property type="match status" value="1"/>
</dbReference>
<feature type="domain" description="HD" evidence="2">
    <location>
        <begin position="873"/>
        <end position="995"/>
    </location>
</feature>
<dbReference type="SMART" id="SM00471">
    <property type="entry name" value="HDc"/>
    <property type="match status" value="1"/>
</dbReference>
<dbReference type="PANTHER" id="PTHR43155">
    <property type="entry name" value="CYCLIC DI-GMP PHOSPHODIESTERASE PA4108-RELATED"/>
    <property type="match status" value="1"/>
</dbReference>
<dbReference type="AlphaFoldDB" id="A0A0F3GP77"/>
<sequence length="1042" mass="116652">MNHRPLKAPFTLPHCSNSPSSPDLTVAPIPAQPLRIRTFMFDLLRFSLGDMIKCGHLIRQSTAECGCMEDAANEILKVIYTNFRDSDTGKGNFVLVRFFKTHRFGLLPEELKQAALERSGATCNDKESDKGLQDDTNCLTLLSTYGVEEAWNKRQTSEGHQVIPLYSVSFVNSLPMVSALLSQLGVDIHDVVHNNTQRQFINADKTYGVFYVYDATSNPLVPAQEGFVIPYGVKSVLGFGGELPNGEIFAVMMFCGVYLSDDIADMFKTLALSVQYAIVPFKTSAFRGHYSPTGKLDSSSLYSRVYILSNLMRVTEEMALLATTRLDDMVSQQTMELKESYRTQGVINSILSLSLSPMSLEAQLQEILELLLSVSWFALEPVGSISIVEDEKEVLVLKASVNFNEHLLSKCRRIPFNRCLCGIAAYTKQIVFSDCIDERHETTYPGILEHGHYCVPIMLADGSVLGVVNLYVRSRHKRSLREEEFLSAIAKTIAGIIERKRMEDMLRLSNEQLEEKVMTRNIDMVMANARLEVEVKNHKNARKKLKHNYQIQQTINSILEISLRASSLDEILREILTVVVSIPWISLESKACVFLVDDNKKVLRMYSSYNFNDEHLKRCKEISFGQCLCGKAALQEEIVFSSGLHSEPHHDIAYSGIQDHGHYCVPIKYQEKVIGVFTVFTKEGHKRKQDDETILLALTNTLAGVIMRYSTEDILREREEHLRSVIRTSVTAIISIDTDGRIAFWNDGASNIFGYSADEVIGRDLSLIIPERFRDDYRAGLSCQFSSGPPPLATGETCELIGLNKAGVEFPIELSLTRWSARSGTFFTGIIRDITRRKNAISELEQSLNKLRGITGAVIEAMSVAVEVRDPYTAGHQRRVADLARSIAHEMGLSNDQRDGLRVAAEIHDLGKISVPAEILSKAGKLKPQEFEIIKDHSDIGYNILKGIDFPYPVADIVLQHHEKLNGSGYPRGLSGEDILIEARIICVADVVEAMANHRPYRPALGLEKAFDEINTNSGTLYDPDVVQACMRAFSKGFAFKH</sequence>
<organism evidence="4 5">
    <name type="scientific">Candidatus Magnetobacterium bavaricum</name>
    <dbReference type="NCBI Taxonomy" id="29290"/>
    <lineage>
        <taxon>Bacteria</taxon>
        <taxon>Pseudomonadati</taxon>
        <taxon>Nitrospirota</taxon>
        <taxon>Thermodesulfovibrionia</taxon>
        <taxon>Thermodesulfovibrionales</taxon>
        <taxon>Candidatus Magnetobacteriaceae</taxon>
        <taxon>Candidatus Magnetobacterium</taxon>
    </lineage>
</organism>
<dbReference type="PANTHER" id="PTHR43155:SF2">
    <property type="entry name" value="CYCLIC DI-GMP PHOSPHODIESTERASE PA4108"/>
    <property type="match status" value="1"/>
</dbReference>
<dbReference type="CDD" id="cd00130">
    <property type="entry name" value="PAS"/>
    <property type="match status" value="1"/>
</dbReference>
<dbReference type="Pfam" id="PF13185">
    <property type="entry name" value="GAF_2"/>
    <property type="match status" value="2"/>
</dbReference>
<evidence type="ECO:0000259" key="1">
    <source>
        <dbReference type="PROSITE" id="PS50112"/>
    </source>
</evidence>
<feature type="domain" description="PAS" evidence="1">
    <location>
        <begin position="718"/>
        <end position="771"/>
    </location>
</feature>
<evidence type="ECO:0000313" key="4">
    <source>
        <dbReference type="EMBL" id="KJU83750.1"/>
    </source>
</evidence>
<dbReference type="PROSITE" id="PS51831">
    <property type="entry name" value="HD"/>
    <property type="match status" value="1"/>
</dbReference>
<dbReference type="PROSITE" id="PS50112">
    <property type="entry name" value="PAS"/>
    <property type="match status" value="1"/>
</dbReference>
<dbReference type="InterPro" id="IPR029016">
    <property type="entry name" value="GAF-like_dom_sf"/>
</dbReference>
<dbReference type="InterPro" id="IPR003607">
    <property type="entry name" value="HD/PDEase_dom"/>
</dbReference>
<dbReference type="InterPro" id="IPR006675">
    <property type="entry name" value="HDIG_dom"/>
</dbReference>
<dbReference type="InterPro" id="IPR006674">
    <property type="entry name" value="HD_domain"/>
</dbReference>
<dbReference type="SUPFAM" id="SSF55781">
    <property type="entry name" value="GAF domain-like"/>
    <property type="match status" value="2"/>
</dbReference>
<dbReference type="CDD" id="cd00077">
    <property type="entry name" value="HDc"/>
    <property type="match status" value="1"/>
</dbReference>
<evidence type="ECO:0000259" key="2">
    <source>
        <dbReference type="PROSITE" id="PS51831"/>
    </source>
</evidence>
<proteinExistence type="predicted"/>
<evidence type="ECO:0000313" key="5">
    <source>
        <dbReference type="Proteomes" id="UP000033423"/>
    </source>
</evidence>
<dbReference type="Gene3D" id="1.10.3210.10">
    <property type="entry name" value="Hypothetical protein af1432"/>
    <property type="match status" value="1"/>
</dbReference>
<dbReference type="Proteomes" id="UP000033423">
    <property type="component" value="Unassembled WGS sequence"/>
</dbReference>
<accession>A0A0F3GP77</accession>
<dbReference type="InterPro" id="IPR003018">
    <property type="entry name" value="GAF"/>
</dbReference>
<gene>
    <name evidence="4" type="ORF">MBAV_004056</name>
</gene>
<dbReference type="NCBIfam" id="TIGR00277">
    <property type="entry name" value="HDIG"/>
    <property type="match status" value="1"/>
</dbReference>
<dbReference type="SMART" id="SM00091">
    <property type="entry name" value="PAS"/>
    <property type="match status" value="1"/>
</dbReference>
<dbReference type="InterPro" id="IPR000014">
    <property type="entry name" value="PAS"/>
</dbReference>
<protein>
    <submittedName>
        <fullName evidence="4">Protein containing PAS</fullName>
    </submittedName>
</protein>
<dbReference type="Pfam" id="PF13487">
    <property type="entry name" value="HD_5"/>
    <property type="match status" value="1"/>
</dbReference>
<dbReference type="EMBL" id="LACI01001742">
    <property type="protein sequence ID" value="KJU83750.1"/>
    <property type="molecule type" value="Genomic_DNA"/>
</dbReference>
<dbReference type="NCBIfam" id="TIGR00229">
    <property type="entry name" value="sensory_box"/>
    <property type="match status" value="1"/>
</dbReference>
<dbReference type="Gene3D" id="3.30.450.20">
    <property type="entry name" value="PAS domain"/>
    <property type="match status" value="1"/>
</dbReference>